<dbReference type="GO" id="GO:0031965">
    <property type="term" value="C:nuclear membrane"/>
    <property type="evidence" value="ECO:0007669"/>
    <property type="project" value="UniProtKB-SubCell"/>
</dbReference>
<keyword evidence="4" id="KW-0472">Membrane</keyword>
<dbReference type="InterPro" id="IPR008547">
    <property type="entry name" value="DUF829_TMEM53"/>
</dbReference>
<evidence type="ECO:0000256" key="5">
    <source>
        <dbReference type="ARBA" id="ARBA00023242"/>
    </source>
</evidence>
<keyword evidence="3" id="KW-1133">Transmembrane helix</keyword>
<evidence type="ECO:0000313" key="8">
    <source>
        <dbReference type="WBParaSite" id="PSAMB.scaffold5695size11081.g27118.t1"/>
    </source>
</evidence>
<protein>
    <submittedName>
        <fullName evidence="8">Uncharacterized protein</fullName>
    </submittedName>
</protein>
<evidence type="ECO:0000256" key="4">
    <source>
        <dbReference type="ARBA" id="ARBA00023136"/>
    </source>
</evidence>
<evidence type="ECO:0000256" key="1">
    <source>
        <dbReference type="ARBA" id="ARBA00004126"/>
    </source>
</evidence>
<dbReference type="Pfam" id="PF05705">
    <property type="entry name" value="DUF829"/>
    <property type="match status" value="1"/>
</dbReference>
<evidence type="ECO:0000256" key="6">
    <source>
        <dbReference type="ARBA" id="ARBA00037847"/>
    </source>
</evidence>
<dbReference type="PANTHER" id="PTHR12265">
    <property type="entry name" value="TRANSMEMBRANE PROTEIN 53"/>
    <property type="match status" value="1"/>
</dbReference>
<name>A0A914X1Z9_9BILA</name>
<dbReference type="WBParaSite" id="PSAMB.scaffold5695size11081.g27118.t1">
    <property type="protein sequence ID" value="PSAMB.scaffold5695size11081.g27118.t1"/>
    <property type="gene ID" value="PSAMB.scaffold5695size11081.g27118"/>
</dbReference>
<organism evidence="7 8">
    <name type="scientific">Plectus sambesii</name>
    <dbReference type="NCBI Taxonomy" id="2011161"/>
    <lineage>
        <taxon>Eukaryota</taxon>
        <taxon>Metazoa</taxon>
        <taxon>Ecdysozoa</taxon>
        <taxon>Nematoda</taxon>
        <taxon>Chromadorea</taxon>
        <taxon>Plectida</taxon>
        <taxon>Plectina</taxon>
        <taxon>Plectoidea</taxon>
        <taxon>Plectidae</taxon>
        <taxon>Plectus</taxon>
    </lineage>
</organism>
<dbReference type="AlphaFoldDB" id="A0A914X1Z9"/>
<dbReference type="Proteomes" id="UP000887566">
    <property type="component" value="Unplaced"/>
</dbReference>
<keyword evidence="7" id="KW-1185">Reference proteome</keyword>
<reference evidence="8" key="1">
    <citation type="submission" date="2022-11" db="UniProtKB">
        <authorList>
            <consortium name="WormBaseParasite"/>
        </authorList>
    </citation>
    <scope>IDENTIFICATION</scope>
</reference>
<proteinExistence type="predicted"/>
<evidence type="ECO:0000256" key="3">
    <source>
        <dbReference type="ARBA" id="ARBA00022989"/>
    </source>
</evidence>
<accession>A0A914X1Z9</accession>
<keyword evidence="5" id="KW-0539">Nucleus</keyword>
<sequence length="138" mass="15659">MEDDNDDGNAIDNFDYILTFPTIRQGFIFDPIVFLFGWSGALDNNLLKYSKIYEGEGCITVRYIAPFDDCIARKGSYNEIGTKICNMLEEMELNRHPIILHVFGRNGSLVLNGFLTALQAMPDSDMISYNLKGVVFDR</sequence>
<comment type="subcellular location">
    <subcellularLocation>
        <location evidence="6">Endomembrane system</location>
        <topology evidence="6">Single-pass membrane protein</topology>
    </subcellularLocation>
    <subcellularLocation>
        <location evidence="1">Nucleus membrane</location>
    </subcellularLocation>
</comment>
<evidence type="ECO:0000256" key="2">
    <source>
        <dbReference type="ARBA" id="ARBA00022692"/>
    </source>
</evidence>
<evidence type="ECO:0000313" key="7">
    <source>
        <dbReference type="Proteomes" id="UP000887566"/>
    </source>
</evidence>
<keyword evidence="2" id="KW-0812">Transmembrane</keyword>
<dbReference type="PANTHER" id="PTHR12265:SF30">
    <property type="entry name" value="TRANSMEMBRANE PROTEIN 53"/>
    <property type="match status" value="1"/>
</dbReference>